<evidence type="ECO:0000256" key="5">
    <source>
        <dbReference type="SAM" id="MobiDB-lite"/>
    </source>
</evidence>
<evidence type="ECO:0000256" key="4">
    <source>
        <dbReference type="ARBA" id="ARBA00046271"/>
    </source>
</evidence>
<organism evidence="6 7">
    <name type="scientific">Periconia macrospinosa</name>
    <dbReference type="NCBI Taxonomy" id="97972"/>
    <lineage>
        <taxon>Eukaryota</taxon>
        <taxon>Fungi</taxon>
        <taxon>Dikarya</taxon>
        <taxon>Ascomycota</taxon>
        <taxon>Pezizomycotina</taxon>
        <taxon>Dothideomycetes</taxon>
        <taxon>Pleosporomycetidae</taxon>
        <taxon>Pleosporales</taxon>
        <taxon>Massarineae</taxon>
        <taxon>Periconiaceae</taxon>
        <taxon>Periconia</taxon>
    </lineage>
</organism>
<comment type="subcellular location">
    <subcellularLocation>
        <location evidence="4">Peroxisome membrane</location>
    </subcellularLocation>
</comment>
<evidence type="ECO:0000256" key="1">
    <source>
        <dbReference type="ARBA" id="ARBA00022593"/>
    </source>
</evidence>
<proteinExistence type="predicted"/>
<feature type="region of interest" description="Disordered" evidence="5">
    <location>
        <begin position="1"/>
        <end position="45"/>
    </location>
</feature>
<keyword evidence="3" id="KW-0576">Peroxisome</keyword>
<dbReference type="Pfam" id="PF05648">
    <property type="entry name" value="PEX11"/>
    <property type="match status" value="1"/>
</dbReference>
<name>A0A2V1E2E8_9PLEO</name>
<dbReference type="PANTHER" id="PTHR12652:SF25">
    <property type="entry name" value="MICROBODY (PEROXISOME) PROLIFERATION PROTEIN PEROXIN 11C (EUROFUNG)"/>
    <property type="match status" value="1"/>
</dbReference>
<keyword evidence="1" id="KW-0962">Peroxisome biogenesis</keyword>
<evidence type="ECO:0000313" key="6">
    <source>
        <dbReference type="EMBL" id="PVI04419.1"/>
    </source>
</evidence>
<dbReference type="InterPro" id="IPR008733">
    <property type="entry name" value="PEX11"/>
</dbReference>
<gene>
    <name evidence="6" type="ORF">DM02DRAFT_651588</name>
</gene>
<accession>A0A2V1E2E8</accession>
<evidence type="ECO:0000256" key="3">
    <source>
        <dbReference type="ARBA" id="ARBA00023140"/>
    </source>
</evidence>
<evidence type="ECO:0008006" key="8">
    <source>
        <dbReference type="Google" id="ProtNLM"/>
    </source>
</evidence>
<dbReference type="STRING" id="97972.A0A2V1E2E8"/>
<dbReference type="PANTHER" id="PTHR12652">
    <property type="entry name" value="PEROXISOMAL BIOGENESIS FACTOR 11"/>
    <property type="match status" value="1"/>
</dbReference>
<dbReference type="AlphaFoldDB" id="A0A2V1E2E8"/>
<dbReference type="EMBL" id="KZ805321">
    <property type="protein sequence ID" value="PVI04419.1"/>
    <property type="molecule type" value="Genomic_DNA"/>
</dbReference>
<dbReference type="Proteomes" id="UP000244855">
    <property type="component" value="Unassembled WGS sequence"/>
</dbReference>
<evidence type="ECO:0000256" key="2">
    <source>
        <dbReference type="ARBA" id="ARBA00023136"/>
    </source>
</evidence>
<reference evidence="6 7" key="1">
    <citation type="journal article" date="2018" name="Sci. Rep.">
        <title>Comparative genomics provides insights into the lifestyle and reveals functional heterogeneity of dark septate endophytic fungi.</title>
        <authorList>
            <person name="Knapp D.G."/>
            <person name="Nemeth J.B."/>
            <person name="Barry K."/>
            <person name="Hainaut M."/>
            <person name="Henrissat B."/>
            <person name="Johnson J."/>
            <person name="Kuo A."/>
            <person name="Lim J.H.P."/>
            <person name="Lipzen A."/>
            <person name="Nolan M."/>
            <person name="Ohm R.A."/>
            <person name="Tamas L."/>
            <person name="Grigoriev I.V."/>
            <person name="Spatafora J.W."/>
            <person name="Nagy L.G."/>
            <person name="Kovacs G.M."/>
        </authorList>
    </citation>
    <scope>NUCLEOTIDE SEQUENCE [LARGE SCALE GENOMIC DNA]</scope>
    <source>
        <strain evidence="6 7">DSE2036</strain>
    </source>
</reference>
<evidence type="ECO:0000313" key="7">
    <source>
        <dbReference type="Proteomes" id="UP000244855"/>
    </source>
</evidence>
<keyword evidence="7" id="KW-1185">Reference proteome</keyword>
<keyword evidence="2" id="KW-0472">Membrane</keyword>
<dbReference type="OrthoDB" id="10005898at2759"/>
<dbReference type="GO" id="GO:0005778">
    <property type="term" value="C:peroxisomal membrane"/>
    <property type="evidence" value="ECO:0007669"/>
    <property type="project" value="UniProtKB-SubCell"/>
</dbReference>
<dbReference type="GO" id="GO:0016559">
    <property type="term" value="P:peroxisome fission"/>
    <property type="evidence" value="ECO:0007669"/>
    <property type="project" value="InterPro"/>
</dbReference>
<protein>
    <recommendedName>
        <fullName evidence="8">Peroxin 11C</fullName>
    </recommendedName>
</protein>
<sequence>MADTTNEPASPNPNPNPNPSTASEPSKEDAASSSNGVPSKSKPAARNAVVGVKQLDRLILRLNKLLSTPGGLASSLSAVNYVLYILTYLSPRLSKLPIPLIPSLFTSAAKPTAGNAGALPPVAALATLLAQTRTTLRLFGTFPLYAWLRTLLVQGGPKPGADPVLHRIALLQSSSYLVFQALENICVLADHGVVSERIIAALNLGEKSTARVYKVAYRAWLGAILCDFLRLAREAQVEGRRREARRKLRADGHETAIYQDEEDAKVNRKWWSDLIIASAWLPMAAQFSSNTGLPGWNMGVMGICGLVAGGERIAGLWEATA</sequence>